<proteinExistence type="evidence at transcript level"/>
<feature type="region of interest" description="Disordered" evidence="1">
    <location>
        <begin position="47"/>
        <end position="68"/>
    </location>
</feature>
<evidence type="ECO:0008006" key="4">
    <source>
        <dbReference type="Google" id="ProtNLM"/>
    </source>
</evidence>
<dbReference type="EMBL" id="GACK01000450">
    <property type="protein sequence ID" value="JAA64584.1"/>
    <property type="molecule type" value="mRNA"/>
</dbReference>
<accession>L7MMI4</accession>
<reference evidence="3" key="1">
    <citation type="submission" date="2012-11" db="EMBL/GenBank/DDBJ databases">
        <authorList>
            <person name="Lucero-Rivera Y.E."/>
            <person name="Tovar-Ramirez D."/>
        </authorList>
    </citation>
    <scope>NUCLEOTIDE SEQUENCE</scope>
    <source>
        <tissue evidence="3">Salivary gland</tissue>
    </source>
</reference>
<feature type="compositionally biased region" description="Polar residues" evidence="1">
    <location>
        <begin position="53"/>
        <end position="68"/>
    </location>
</feature>
<keyword evidence="2" id="KW-0732">Signal</keyword>
<organism evidence="3">
    <name type="scientific">Rhipicephalus pulchellus</name>
    <name type="common">Yellow backed tick</name>
    <name type="synonym">Dermacentor pulchellus</name>
    <dbReference type="NCBI Taxonomy" id="72859"/>
    <lineage>
        <taxon>Eukaryota</taxon>
        <taxon>Metazoa</taxon>
        <taxon>Ecdysozoa</taxon>
        <taxon>Arthropoda</taxon>
        <taxon>Chelicerata</taxon>
        <taxon>Arachnida</taxon>
        <taxon>Acari</taxon>
        <taxon>Parasitiformes</taxon>
        <taxon>Ixodida</taxon>
        <taxon>Ixodoidea</taxon>
        <taxon>Ixodidae</taxon>
        <taxon>Rhipicephalinae</taxon>
        <taxon>Rhipicephalus</taxon>
        <taxon>Rhipicephalus</taxon>
    </lineage>
</organism>
<sequence>MHKGPCVSVFLFVCFTHFTYAVRCSKCVGKSYILRSILLIATFPSADGDKSSYHGSSELFSTEESGFV</sequence>
<evidence type="ECO:0000313" key="3">
    <source>
        <dbReference type="EMBL" id="JAA64584.1"/>
    </source>
</evidence>
<feature type="non-terminal residue" evidence="3">
    <location>
        <position position="68"/>
    </location>
</feature>
<name>L7MMI4_RHIPC</name>
<protein>
    <recommendedName>
        <fullName evidence="4">Secreted peptide</fullName>
    </recommendedName>
</protein>
<dbReference type="AlphaFoldDB" id="L7MMI4"/>
<evidence type="ECO:0000256" key="2">
    <source>
        <dbReference type="SAM" id="SignalP"/>
    </source>
</evidence>
<reference evidence="3" key="2">
    <citation type="journal article" date="2015" name="J. Proteomics">
        <title>Sexual differences in the sialomes of the zebra tick, Rhipicephalus pulchellus.</title>
        <authorList>
            <person name="Tan A.W."/>
            <person name="Francischetti I.M."/>
            <person name="Slovak M."/>
            <person name="Kini R.M."/>
            <person name="Ribeiro J.M."/>
        </authorList>
    </citation>
    <scope>NUCLEOTIDE SEQUENCE</scope>
    <source>
        <tissue evidence="3">Salivary gland</tissue>
    </source>
</reference>
<evidence type="ECO:0000256" key="1">
    <source>
        <dbReference type="SAM" id="MobiDB-lite"/>
    </source>
</evidence>
<feature type="chain" id="PRO_5003982153" description="Secreted peptide" evidence="2">
    <location>
        <begin position="22"/>
        <end position="68"/>
    </location>
</feature>
<feature type="signal peptide" evidence="2">
    <location>
        <begin position="1"/>
        <end position="21"/>
    </location>
</feature>